<organism evidence="2">
    <name type="scientific">Arundo donax</name>
    <name type="common">Giant reed</name>
    <name type="synonym">Donax arundinaceus</name>
    <dbReference type="NCBI Taxonomy" id="35708"/>
    <lineage>
        <taxon>Eukaryota</taxon>
        <taxon>Viridiplantae</taxon>
        <taxon>Streptophyta</taxon>
        <taxon>Embryophyta</taxon>
        <taxon>Tracheophyta</taxon>
        <taxon>Spermatophyta</taxon>
        <taxon>Magnoliopsida</taxon>
        <taxon>Liliopsida</taxon>
        <taxon>Poales</taxon>
        <taxon>Poaceae</taxon>
        <taxon>PACMAD clade</taxon>
        <taxon>Arundinoideae</taxon>
        <taxon>Arundineae</taxon>
        <taxon>Arundo</taxon>
    </lineage>
</organism>
<protein>
    <submittedName>
        <fullName evidence="2">Uncharacterized protein</fullName>
    </submittedName>
</protein>
<proteinExistence type="predicted"/>
<dbReference type="AlphaFoldDB" id="A0A0A9HIV4"/>
<reference evidence="2" key="2">
    <citation type="journal article" date="2015" name="Data Brief">
        <title>Shoot transcriptome of the giant reed, Arundo donax.</title>
        <authorList>
            <person name="Barrero R.A."/>
            <person name="Guerrero F.D."/>
            <person name="Moolhuijzen P."/>
            <person name="Goolsby J.A."/>
            <person name="Tidwell J."/>
            <person name="Bellgard S.E."/>
            <person name="Bellgard M.I."/>
        </authorList>
    </citation>
    <scope>NUCLEOTIDE SEQUENCE</scope>
    <source>
        <tissue evidence="2">Shoot tissue taken approximately 20 cm above the soil surface</tissue>
    </source>
</reference>
<sequence length="21" mass="2327">MACKEPNSMLISCSQQPRTDS</sequence>
<reference evidence="2" key="1">
    <citation type="submission" date="2014-09" db="EMBL/GenBank/DDBJ databases">
        <authorList>
            <person name="Magalhaes I.L.F."/>
            <person name="Oliveira U."/>
            <person name="Santos F.R."/>
            <person name="Vidigal T.H.D.A."/>
            <person name="Brescovit A.D."/>
            <person name="Santos A.J."/>
        </authorList>
    </citation>
    <scope>NUCLEOTIDE SEQUENCE</scope>
    <source>
        <tissue evidence="2">Shoot tissue taken approximately 20 cm above the soil surface</tissue>
    </source>
</reference>
<dbReference type="EMBL" id="GBRH01163095">
    <property type="protein sequence ID" value="JAE34801.1"/>
    <property type="molecule type" value="Transcribed_RNA"/>
</dbReference>
<evidence type="ECO:0000256" key="1">
    <source>
        <dbReference type="SAM" id="MobiDB-lite"/>
    </source>
</evidence>
<name>A0A0A9HIV4_ARUDO</name>
<accession>A0A0A9HIV4</accession>
<feature type="compositionally biased region" description="Polar residues" evidence="1">
    <location>
        <begin position="9"/>
        <end position="21"/>
    </location>
</feature>
<feature type="region of interest" description="Disordered" evidence="1">
    <location>
        <begin position="1"/>
        <end position="21"/>
    </location>
</feature>
<evidence type="ECO:0000313" key="2">
    <source>
        <dbReference type="EMBL" id="JAE34801.1"/>
    </source>
</evidence>